<gene>
    <name evidence="14" type="ORF">MEDL_9948</name>
</gene>
<dbReference type="InterPro" id="IPR001969">
    <property type="entry name" value="Aspartic_peptidase_AS"/>
</dbReference>
<dbReference type="Pfam" id="PF00665">
    <property type="entry name" value="rve"/>
    <property type="match status" value="1"/>
</dbReference>
<feature type="compositionally biased region" description="Polar residues" evidence="11">
    <location>
        <begin position="1913"/>
        <end position="1922"/>
    </location>
</feature>
<keyword evidence="3" id="KW-0540">Nuclease</keyword>
<evidence type="ECO:0000256" key="4">
    <source>
        <dbReference type="ARBA" id="ARBA00022759"/>
    </source>
</evidence>
<dbReference type="FunFam" id="1.10.340.70:FF:000001">
    <property type="entry name" value="Retrovirus-related Pol polyprotein from transposon gypsy-like Protein"/>
    <property type="match status" value="1"/>
</dbReference>
<dbReference type="EMBL" id="CAJPWZ010000501">
    <property type="protein sequence ID" value="CAG2194942.1"/>
    <property type="molecule type" value="Genomic_DNA"/>
</dbReference>
<evidence type="ECO:0000256" key="1">
    <source>
        <dbReference type="ARBA" id="ARBA00022679"/>
    </source>
</evidence>
<keyword evidence="9" id="KW-0695">RNA-directed DNA polymerase</keyword>
<keyword evidence="10" id="KW-0511">Multifunctional enzyme</keyword>
<dbReference type="InterPro" id="IPR021109">
    <property type="entry name" value="Peptidase_aspartic_dom_sf"/>
</dbReference>
<feature type="region of interest" description="Disordered" evidence="11">
    <location>
        <begin position="1873"/>
        <end position="1960"/>
    </location>
</feature>
<keyword evidence="5" id="KW-0378">Hydrolase</keyword>
<dbReference type="GO" id="GO:0004519">
    <property type="term" value="F:endonuclease activity"/>
    <property type="evidence" value="ECO:0007669"/>
    <property type="project" value="UniProtKB-KW"/>
</dbReference>
<dbReference type="Pfam" id="PF00078">
    <property type="entry name" value="RVT_1"/>
    <property type="match status" value="1"/>
</dbReference>
<dbReference type="PANTHER" id="PTHR37984">
    <property type="entry name" value="PROTEIN CBG26694"/>
    <property type="match status" value="1"/>
</dbReference>
<evidence type="ECO:0000256" key="7">
    <source>
        <dbReference type="ARBA" id="ARBA00022884"/>
    </source>
</evidence>
<feature type="compositionally biased region" description="Polar residues" evidence="11">
    <location>
        <begin position="1873"/>
        <end position="1893"/>
    </location>
</feature>
<dbReference type="FunFam" id="3.30.70.270:FF:000003">
    <property type="entry name" value="Transposon Ty3-G Gag-Pol polyprotein"/>
    <property type="match status" value="1"/>
</dbReference>
<dbReference type="SUPFAM" id="SSF56672">
    <property type="entry name" value="DNA/RNA polymerases"/>
    <property type="match status" value="1"/>
</dbReference>
<feature type="compositionally biased region" description="Acidic residues" evidence="11">
    <location>
        <begin position="1897"/>
        <end position="1906"/>
    </location>
</feature>
<dbReference type="GO" id="GO:0006508">
    <property type="term" value="P:proteolysis"/>
    <property type="evidence" value="ECO:0007669"/>
    <property type="project" value="InterPro"/>
</dbReference>
<evidence type="ECO:0000259" key="12">
    <source>
        <dbReference type="PROSITE" id="PS50878"/>
    </source>
</evidence>
<dbReference type="Pfam" id="PF17921">
    <property type="entry name" value="Integrase_H2C2"/>
    <property type="match status" value="1"/>
</dbReference>
<evidence type="ECO:0000259" key="13">
    <source>
        <dbReference type="PROSITE" id="PS50994"/>
    </source>
</evidence>
<dbReference type="CDD" id="cd01647">
    <property type="entry name" value="RT_LTR"/>
    <property type="match status" value="1"/>
</dbReference>
<dbReference type="PANTHER" id="PTHR37984:SF5">
    <property type="entry name" value="PROTEIN NYNRIN-LIKE"/>
    <property type="match status" value="1"/>
</dbReference>
<dbReference type="Pfam" id="PF17919">
    <property type="entry name" value="RT_RNaseH_2"/>
    <property type="match status" value="1"/>
</dbReference>
<keyword evidence="15" id="KW-1185">Reference proteome</keyword>
<dbReference type="Gene3D" id="2.40.70.10">
    <property type="entry name" value="Acid Proteases"/>
    <property type="match status" value="1"/>
</dbReference>
<dbReference type="CDD" id="cd09274">
    <property type="entry name" value="RNase_HI_RT_Ty3"/>
    <property type="match status" value="1"/>
</dbReference>
<dbReference type="Pfam" id="PF03732">
    <property type="entry name" value="Retrotrans_gag"/>
    <property type="match status" value="1"/>
</dbReference>
<feature type="compositionally biased region" description="Basic and acidic residues" evidence="11">
    <location>
        <begin position="1948"/>
        <end position="1960"/>
    </location>
</feature>
<dbReference type="InterPro" id="IPR016197">
    <property type="entry name" value="Chromo-like_dom_sf"/>
</dbReference>
<evidence type="ECO:0000313" key="15">
    <source>
        <dbReference type="Proteomes" id="UP000683360"/>
    </source>
</evidence>
<dbReference type="InterPro" id="IPR043128">
    <property type="entry name" value="Rev_trsase/Diguanyl_cyclase"/>
</dbReference>
<dbReference type="InterPro" id="IPR000477">
    <property type="entry name" value="RT_dom"/>
</dbReference>
<dbReference type="InterPro" id="IPR041588">
    <property type="entry name" value="Integrase_H2C2"/>
</dbReference>
<keyword evidence="7" id="KW-0694">RNA-binding</keyword>
<keyword evidence="1" id="KW-0808">Transferase</keyword>
<evidence type="ECO:0000256" key="2">
    <source>
        <dbReference type="ARBA" id="ARBA00022695"/>
    </source>
</evidence>
<dbReference type="PROSITE" id="PS00141">
    <property type="entry name" value="ASP_PROTEASE"/>
    <property type="match status" value="1"/>
</dbReference>
<keyword evidence="6" id="KW-0460">Magnesium</keyword>
<evidence type="ECO:0008006" key="16">
    <source>
        <dbReference type="Google" id="ProtNLM"/>
    </source>
</evidence>
<feature type="domain" description="Integrase catalytic" evidence="13">
    <location>
        <begin position="1566"/>
        <end position="1724"/>
    </location>
</feature>
<proteinExistence type="predicted"/>
<name>A0A8S3QHM9_MYTED</name>
<evidence type="ECO:0000256" key="3">
    <source>
        <dbReference type="ARBA" id="ARBA00022722"/>
    </source>
</evidence>
<evidence type="ECO:0000256" key="8">
    <source>
        <dbReference type="ARBA" id="ARBA00022908"/>
    </source>
</evidence>
<keyword evidence="2" id="KW-0548">Nucleotidyltransferase</keyword>
<organism evidence="14 15">
    <name type="scientific">Mytilus edulis</name>
    <name type="common">Blue mussel</name>
    <dbReference type="NCBI Taxonomy" id="6550"/>
    <lineage>
        <taxon>Eukaryota</taxon>
        <taxon>Metazoa</taxon>
        <taxon>Spiralia</taxon>
        <taxon>Lophotrochozoa</taxon>
        <taxon>Mollusca</taxon>
        <taxon>Bivalvia</taxon>
        <taxon>Autobranchia</taxon>
        <taxon>Pteriomorphia</taxon>
        <taxon>Mytilida</taxon>
        <taxon>Mytiloidea</taxon>
        <taxon>Mytilidae</taxon>
        <taxon>Mytilinae</taxon>
        <taxon>Mytilus</taxon>
    </lineage>
</organism>
<dbReference type="InterPro" id="IPR036397">
    <property type="entry name" value="RNaseH_sf"/>
</dbReference>
<dbReference type="GO" id="GO:0004190">
    <property type="term" value="F:aspartic-type endopeptidase activity"/>
    <property type="evidence" value="ECO:0007669"/>
    <property type="project" value="InterPro"/>
</dbReference>
<evidence type="ECO:0000256" key="11">
    <source>
        <dbReference type="SAM" id="MobiDB-lite"/>
    </source>
</evidence>
<dbReference type="GO" id="GO:0003964">
    <property type="term" value="F:RNA-directed DNA polymerase activity"/>
    <property type="evidence" value="ECO:0007669"/>
    <property type="project" value="UniProtKB-KW"/>
</dbReference>
<dbReference type="Gene3D" id="1.10.340.70">
    <property type="match status" value="1"/>
</dbReference>
<dbReference type="InterPro" id="IPR005162">
    <property type="entry name" value="Retrotrans_gag_dom"/>
</dbReference>
<evidence type="ECO:0000256" key="9">
    <source>
        <dbReference type="ARBA" id="ARBA00022918"/>
    </source>
</evidence>
<dbReference type="FunFam" id="3.30.70.270:FF:000020">
    <property type="entry name" value="Transposon Tf2-6 polyprotein-like Protein"/>
    <property type="match status" value="1"/>
</dbReference>
<evidence type="ECO:0000256" key="10">
    <source>
        <dbReference type="ARBA" id="ARBA00023268"/>
    </source>
</evidence>
<dbReference type="GO" id="GO:0015074">
    <property type="term" value="P:DNA integration"/>
    <property type="evidence" value="ECO:0007669"/>
    <property type="project" value="UniProtKB-KW"/>
</dbReference>
<dbReference type="InterPro" id="IPR050951">
    <property type="entry name" value="Retrovirus_Pol_polyprotein"/>
</dbReference>
<dbReference type="Gene3D" id="3.30.70.270">
    <property type="match status" value="2"/>
</dbReference>
<dbReference type="InterPro" id="IPR043502">
    <property type="entry name" value="DNA/RNA_pol_sf"/>
</dbReference>
<dbReference type="SUPFAM" id="SSF54160">
    <property type="entry name" value="Chromo domain-like"/>
    <property type="match status" value="1"/>
</dbReference>
<feature type="region of interest" description="Disordered" evidence="11">
    <location>
        <begin position="1359"/>
        <end position="1383"/>
    </location>
</feature>
<evidence type="ECO:0000313" key="14">
    <source>
        <dbReference type="EMBL" id="CAG2194942.1"/>
    </source>
</evidence>
<sequence>MSAPKYSNLNDMSDGESTLSLHSLVETDDEFTDDSLLSSYLLAPTRPSQNQELDQSLHLLAPTRPSQTNTLDRSMPILTPQISLVNRLHQNNLTYNTSACYTTSTPRLEHTSIPRIVHTAVMEKLAPCRKFGGYPHENGLVFLREFDSFATLHNIMPYENQRRIAAFHLQLTGPALTWFNSLTSNDKSSWEKLIELFKRKYVNLDWQSPTIMLENEVFEHIKLSPGQALEDFYCQLVEKAQLLHKADHDILTKFIKGLPEKLAFFVRAGNHKDSNSALSAAKMGEAYGYRLHDEISVSAIKQQITPKAVVAEQNPSVVHELKSQIQDLTSAIQKLSAQSEQPRQQPQNRRQNYQNFRQSDYPKEQRDYNLNRRPENRPPFYCHACKGPQHFRRDCMWDGEVWAFSVTLFTFFKPTGKPSEPGGHWARSLGRPPLSARRRSRSPSRQHNVHVQSCNYTCDNNESDSYDSTCSEIEGEESSRPKFLYMPVTIDNIEIAALIDSGSSINVISQQLFNSLPEHYRNSFKSANEKILLANNASINIVGTARIKIKVPTGKHWLHVYILSQTSNPLILGTNYLFTNKIVLDFGKLYINTKTVKVKCQKRISVPANSEFFMWSKLGKNVLYGTQGICTSSDYMNKIGLLTAKAVVSVDQKNSVPVKLMNVTNEPITIQRGKVLAIFKVLDTDYSITSLEPDNGKMQSVQNVQLSHRTENESDDSKFLSYFDIPSHLSDTEKSKLSQCLQSNKCLFVTDENPDLGYTDIVHHKICMKSDFKPKNQRPYRLPPDKKEALREHLDELLRQNIIAPVSETEDVPIISPIVLVSKQDRNKKQQENSQKSSAKYRFCCDFRYLNSQVQDFSYFIPDLTELTESFSGKTPNYLASIDLSSGFFQMPVDKDSQKYTAFNTCFGTFKFRRLPMGLSSAPSSFQLLMDKILQGLTFKVCLCYLDDILIASETFDQHIDDLNTVFGRLKEAGLKLGPKKCSFAQQSCVFLGHLISSKGIQPPPERLQAIKDYPSPKSVKELRRVVGLLNWFRKYIPNFSSEIEPMTKLLRKNMKFRWSAVQENAFQKLKNLLLNSPVLAFPNYNIPFHLAVDTSSKGIGYVLYQIHTDEHEEDMIRVVRFGSKSLSRWQRSYGPTKLELLGMVTAILDCSVYLRGRRFIVECDHQALKPLFQKQLKGAIYERWIAILQQYNFDLRYKPARDMQVADALSRIPRQEISDGFISPDIEDPYFPYKEEIVGDINIEGGYKFPSFRHSDSSENDQINNIRVDQNLTSNFNLLNPDYQHKPDLQTTAEYDADTEDDVPCKQNKLKRKIVSKRKLLSIPNIRINPSENNPVSVNNTDIEIVSDNDMKQNIEIQNPTNTVDTDISVPSTDRSSDDQSTVLNEHDSDIFNLTTDVNTDQDNQMRRQVEMIDLFERSDFSVESLSNLQRKDSEYGKFVSYLDKGELPKSQKEARKLLLQSPDFMLINGLLFHSRIAKSKRAKNLKNYQLVLPAVVVKTVISMYHDSSLGGHGGIQHTIDLIKEKYFFSKLAQKISDYIKSCPACQRRKLTKINTKAGIVAYRTPDSPFQVWQIDIFGPINPISPTGNQYVCTAIDLFSKFVFAEAIPTADTITVSEVLFRMVSQFGVFDTIISDQGSEFISKCFKEVCRLLDINHEYTPSFAHHCLGACERSHRTLAERMTPYIADGKNWQDLLPCILFSMNNTVNASLGYSPFEIVYGRRPNFPLTGHFRQDINTLPNDCHEYVQNLCARLEIIRSEVKEHALTSQIKMVERVNDSLNPLQYAEHDYVYLSKNPTGQGQKLKYRYAGPYIIHKIHSPHMVVLKDPDSQKCLPNPIHINRIKPAYVRQPNPAQYFMDQVETKIHVNTTTDQNTASDFSETSELSNTTVSHSEINDNDSNDTENDTGKIVMNNNSNNATDEQTKKCKGKSIQSPIRKSTRLKKKPARFEDESFTDPGDKTVSSDENRFYKVKRILARKIMDGTMSYLVHFIGEPAQNARWLKESDFDKKTRDLIKRRLPPQIL</sequence>
<feature type="compositionally biased region" description="Basic residues" evidence="11">
    <location>
        <begin position="436"/>
        <end position="448"/>
    </location>
</feature>
<evidence type="ECO:0000256" key="6">
    <source>
        <dbReference type="ARBA" id="ARBA00022842"/>
    </source>
</evidence>
<dbReference type="SUPFAM" id="SSF53098">
    <property type="entry name" value="Ribonuclease H-like"/>
    <property type="match status" value="1"/>
</dbReference>
<keyword evidence="8" id="KW-0229">DNA integration</keyword>
<feature type="domain" description="Reverse transcriptase" evidence="12">
    <location>
        <begin position="802"/>
        <end position="996"/>
    </location>
</feature>
<comment type="caution">
    <text evidence="14">The sequence shown here is derived from an EMBL/GenBank/DDBJ whole genome shotgun (WGS) entry which is preliminary data.</text>
</comment>
<feature type="region of interest" description="Disordered" evidence="11">
    <location>
        <begin position="418"/>
        <end position="448"/>
    </location>
</feature>
<dbReference type="OrthoDB" id="6062149at2759"/>
<protein>
    <recommendedName>
        <fullName evidence="16">Endonuclease</fullName>
    </recommendedName>
</protein>
<reference evidence="14" key="1">
    <citation type="submission" date="2021-03" db="EMBL/GenBank/DDBJ databases">
        <authorList>
            <person name="Bekaert M."/>
        </authorList>
    </citation>
    <scope>NUCLEOTIDE SEQUENCE</scope>
</reference>
<feature type="compositionally biased region" description="Basic and acidic residues" evidence="11">
    <location>
        <begin position="360"/>
        <end position="373"/>
    </location>
</feature>
<dbReference type="InterPro" id="IPR001584">
    <property type="entry name" value="Integrase_cat-core"/>
</dbReference>
<dbReference type="InterPro" id="IPR012337">
    <property type="entry name" value="RNaseH-like_sf"/>
</dbReference>
<dbReference type="PROSITE" id="PS50994">
    <property type="entry name" value="INTEGRASE"/>
    <property type="match status" value="1"/>
</dbReference>
<accession>A0A8S3QHM9</accession>
<dbReference type="Gene3D" id="3.30.420.10">
    <property type="entry name" value="Ribonuclease H-like superfamily/Ribonuclease H"/>
    <property type="match status" value="1"/>
</dbReference>
<dbReference type="PROSITE" id="PS50878">
    <property type="entry name" value="RT_POL"/>
    <property type="match status" value="1"/>
</dbReference>
<evidence type="ECO:0000256" key="5">
    <source>
        <dbReference type="ARBA" id="ARBA00022801"/>
    </source>
</evidence>
<dbReference type="GO" id="GO:0003723">
    <property type="term" value="F:RNA binding"/>
    <property type="evidence" value="ECO:0007669"/>
    <property type="project" value="UniProtKB-KW"/>
</dbReference>
<dbReference type="Gene3D" id="3.10.10.10">
    <property type="entry name" value="HIV Type 1 Reverse Transcriptase, subunit A, domain 1"/>
    <property type="match status" value="1"/>
</dbReference>
<dbReference type="Gene3D" id="2.40.50.40">
    <property type="match status" value="1"/>
</dbReference>
<dbReference type="Proteomes" id="UP000683360">
    <property type="component" value="Unassembled WGS sequence"/>
</dbReference>
<dbReference type="CDD" id="cd00303">
    <property type="entry name" value="retropepsin_like"/>
    <property type="match status" value="1"/>
</dbReference>
<feature type="compositionally biased region" description="Low complexity" evidence="11">
    <location>
        <begin position="341"/>
        <end position="358"/>
    </location>
</feature>
<feature type="region of interest" description="Disordered" evidence="11">
    <location>
        <begin position="336"/>
        <end position="373"/>
    </location>
</feature>
<dbReference type="SUPFAM" id="SSF50630">
    <property type="entry name" value="Acid proteases"/>
    <property type="match status" value="1"/>
</dbReference>
<keyword evidence="4" id="KW-0255">Endonuclease</keyword>
<dbReference type="InterPro" id="IPR041577">
    <property type="entry name" value="RT_RNaseH_2"/>
</dbReference>